<name>A0A7C8ZFL0_OPUST</name>
<reference evidence="2" key="2">
    <citation type="submission" date="2020-07" db="EMBL/GenBank/DDBJ databases">
        <authorList>
            <person name="Vera ALvarez R."/>
            <person name="Arias-Moreno D.M."/>
            <person name="Jimenez-Jacinto V."/>
            <person name="Jimenez-Bremont J.F."/>
            <person name="Swaminathan K."/>
            <person name="Moose S.P."/>
            <person name="Guerrero-Gonzalez M.L."/>
            <person name="Marino-Ramirez L."/>
            <person name="Landsman D."/>
            <person name="Rodriguez-Kessler M."/>
            <person name="Delgado-Sanchez P."/>
        </authorList>
    </citation>
    <scope>NUCLEOTIDE SEQUENCE</scope>
    <source>
        <tissue evidence="2">Cladode</tissue>
    </source>
</reference>
<reference evidence="2" key="1">
    <citation type="journal article" date="2013" name="J. Plant Res.">
        <title>Effect of fungi and light on seed germination of three Opuntia species from semiarid lands of central Mexico.</title>
        <authorList>
            <person name="Delgado-Sanchez P."/>
            <person name="Jimenez-Bremont J.F."/>
            <person name="Guerrero-Gonzalez Mde L."/>
            <person name="Flores J."/>
        </authorList>
    </citation>
    <scope>NUCLEOTIDE SEQUENCE</scope>
    <source>
        <tissue evidence="2">Cladode</tissue>
    </source>
</reference>
<protein>
    <submittedName>
        <fullName evidence="2">Uncharacterized protein</fullName>
    </submittedName>
</protein>
<keyword evidence="1" id="KW-0812">Transmembrane</keyword>
<organism evidence="2">
    <name type="scientific">Opuntia streptacantha</name>
    <name type="common">Prickly pear cactus</name>
    <name type="synonym">Opuntia cardona</name>
    <dbReference type="NCBI Taxonomy" id="393608"/>
    <lineage>
        <taxon>Eukaryota</taxon>
        <taxon>Viridiplantae</taxon>
        <taxon>Streptophyta</taxon>
        <taxon>Embryophyta</taxon>
        <taxon>Tracheophyta</taxon>
        <taxon>Spermatophyta</taxon>
        <taxon>Magnoliopsida</taxon>
        <taxon>eudicotyledons</taxon>
        <taxon>Gunneridae</taxon>
        <taxon>Pentapetalae</taxon>
        <taxon>Caryophyllales</taxon>
        <taxon>Cactineae</taxon>
        <taxon>Cactaceae</taxon>
        <taxon>Opuntioideae</taxon>
        <taxon>Opuntia</taxon>
    </lineage>
</organism>
<keyword evidence="1" id="KW-1133">Transmembrane helix</keyword>
<proteinExistence type="predicted"/>
<keyword evidence="1" id="KW-0472">Membrane</keyword>
<dbReference type="EMBL" id="GISG01126786">
    <property type="protein sequence ID" value="MBA4642038.1"/>
    <property type="molecule type" value="Transcribed_RNA"/>
</dbReference>
<dbReference type="AlphaFoldDB" id="A0A7C8ZFL0"/>
<sequence>MMLMQCEFFNSPPKTTKVPKERRAHSPMLEMFIGLNEKDNKKYQGEGSAKDAKGKVGRGKKKNTLSFVCLFVVFFCFFFVFVLFCFFFFLINKILGFLPKIACFRF</sequence>
<accession>A0A7C8ZFL0</accession>
<feature type="transmembrane region" description="Helical" evidence="1">
    <location>
        <begin position="65"/>
        <end position="91"/>
    </location>
</feature>
<evidence type="ECO:0000256" key="1">
    <source>
        <dbReference type="SAM" id="Phobius"/>
    </source>
</evidence>
<evidence type="ECO:0000313" key="2">
    <source>
        <dbReference type="EMBL" id="MBA4642038.1"/>
    </source>
</evidence>